<dbReference type="Proteomes" id="UP000445144">
    <property type="component" value="Unassembled WGS sequence"/>
</dbReference>
<keyword evidence="2" id="KW-1185">Reference proteome</keyword>
<evidence type="ECO:0000313" key="1">
    <source>
        <dbReference type="EMBL" id="CAA7194005.1"/>
    </source>
</evidence>
<organism evidence="1 2">
    <name type="scientific">Chryseobacterium potabilaquae</name>
    <dbReference type="NCBI Taxonomy" id="2675057"/>
    <lineage>
        <taxon>Bacteria</taxon>
        <taxon>Pseudomonadati</taxon>
        <taxon>Bacteroidota</taxon>
        <taxon>Flavobacteriia</taxon>
        <taxon>Flavobacteriales</taxon>
        <taxon>Weeksellaceae</taxon>
        <taxon>Chryseobacterium group</taxon>
        <taxon>Chryseobacterium</taxon>
    </lineage>
</organism>
<name>A0A6N4X3J3_9FLAO</name>
<accession>A0A6N4X3J3</accession>
<dbReference type="EMBL" id="CACVBR010000002">
    <property type="protein sequence ID" value="CAA7194005.1"/>
    <property type="molecule type" value="Genomic_DNA"/>
</dbReference>
<proteinExistence type="predicted"/>
<sequence length="171" mass="19694">MKKFLIFNLFVLITSISLFHSQVPKFMKYSVSDSGASLYIPGEPKWEKSLSEDKSDVYTTEVNFNNVTYGAVVVKFASSLTNVEYVLESYLKHLNENFFLLTKISDIGKGHSLEKYPDAKGILEYGENANGKDYIIKAWGTTKMFAILYIRSTTEVNYNYQEMYFKGFRFP</sequence>
<evidence type="ECO:0000313" key="2">
    <source>
        <dbReference type="Proteomes" id="UP000445144"/>
    </source>
</evidence>
<dbReference type="RefSeq" id="WP_162031352.1">
    <property type="nucleotide sequence ID" value="NZ_CACVBR010000002.1"/>
</dbReference>
<reference evidence="1 2" key="1">
    <citation type="submission" date="2020-01" db="EMBL/GenBank/DDBJ databases">
        <authorList>
            <person name="Rodrigo-Torres L."/>
            <person name="Arahal R. D."/>
            <person name="Lucena T."/>
        </authorList>
    </citation>
    <scope>NUCLEOTIDE SEQUENCE [LARGE SCALE GENOMIC DNA]</scope>
    <source>
        <strain evidence="1 2">CECT 9293</strain>
    </source>
</reference>
<dbReference type="AlphaFoldDB" id="A0A6N4X3J3"/>
<protein>
    <submittedName>
        <fullName evidence="1">Uncharacterized protein</fullName>
    </submittedName>
</protein>
<gene>
    <name evidence="1" type="ORF">CHRY9293_00384</name>
</gene>